<organism evidence="2 3">
    <name type="scientific">Peribacillus glennii</name>
    <dbReference type="NCBI Taxonomy" id="2303991"/>
    <lineage>
        <taxon>Bacteria</taxon>
        <taxon>Bacillati</taxon>
        <taxon>Bacillota</taxon>
        <taxon>Bacilli</taxon>
        <taxon>Bacillales</taxon>
        <taxon>Bacillaceae</taxon>
        <taxon>Peribacillus</taxon>
    </lineage>
</organism>
<sequence>MQERQGNVSGGNPGSHKNDLFNREELNNVHVKRERSTDRTGEDMIDGDNLLAKTYGDRLR</sequence>
<dbReference type="RefSeq" id="WP_117321784.1">
    <property type="nucleotide sequence ID" value="NZ_QVTD01000003.1"/>
</dbReference>
<keyword evidence="3" id="KW-1185">Reference proteome</keyword>
<name>A0A372LH48_9BACI</name>
<evidence type="ECO:0000313" key="3">
    <source>
        <dbReference type="Proteomes" id="UP000262939"/>
    </source>
</evidence>
<dbReference type="AlphaFoldDB" id="A0A372LH48"/>
<feature type="compositionally biased region" description="Basic and acidic residues" evidence="1">
    <location>
        <begin position="16"/>
        <end position="27"/>
    </location>
</feature>
<accession>A0A372LH48</accession>
<comment type="caution">
    <text evidence="2">The sequence shown here is derived from an EMBL/GenBank/DDBJ whole genome shotgun (WGS) entry which is preliminary data.</text>
</comment>
<proteinExistence type="predicted"/>
<evidence type="ECO:0000256" key="1">
    <source>
        <dbReference type="SAM" id="MobiDB-lite"/>
    </source>
</evidence>
<dbReference type="Proteomes" id="UP000262939">
    <property type="component" value="Unassembled WGS sequence"/>
</dbReference>
<feature type="region of interest" description="Disordered" evidence="1">
    <location>
        <begin position="1"/>
        <end position="46"/>
    </location>
</feature>
<evidence type="ECO:0000313" key="2">
    <source>
        <dbReference type="EMBL" id="RFU65611.1"/>
    </source>
</evidence>
<protein>
    <submittedName>
        <fullName evidence="2">Uncharacterized protein</fullName>
    </submittedName>
</protein>
<reference evidence="2 3" key="1">
    <citation type="submission" date="2018-08" db="EMBL/GenBank/DDBJ databases">
        <title>Bacillus chawlae sp. nov., Bacillus glennii sp. nov., and Bacillus saganii sp. nov. Isolated from the Vehicle Assembly Building at Kennedy Space Center where the Viking Spacecraft were Assembled.</title>
        <authorList>
            <person name="Seuylemezian A."/>
            <person name="Vaishampayan P."/>
        </authorList>
    </citation>
    <scope>NUCLEOTIDE SEQUENCE [LARGE SCALE GENOMIC DNA]</scope>
    <source>
        <strain evidence="2 3">V44-8</strain>
    </source>
</reference>
<gene>
    <name evidence="2" type="ORF">D0466_06965</name>
</gene>
<dbReference type="EMBL" id="QVTD01000003">
    <property type="protein sequence ID" value="RFU65611.1"/>
    <property type="molecule type" value="Genomic_DNA"/>
</dbReference>